<dbReference type="EMBL" id="UINC01110554">
    <property type="protein sequence ID" value="SVC78133.1"/>
    <property type="molecule type" value="Genomic_DNA"/>
</dbReference>
<accession>A0A382PXP3</accession>
<reference evidence="1" key="1">
    <citation type="submission" date="2018-05" db="EMBL/GenBank/DDBJ databases">
        <authorList>
            <person name="Lanie J.A."/>
            <person name="Ng W.-L."/>
            <person name="Kazmierczak K.M."/>
            <person name="Andrzejewski T.M."/>
            <person name="Davidsen T.M."/>
            <person name="Wayne K.J."/>
            <person name="Tettelin H."/>
            <person name="Glass J.I."/>
            <person name="Rusch D."/>
            <person name="Podicherti R."/>
            <person name="Tsui H.-C.T."/>
            <person name="Winkler M.E."/>
        </authorList>
    </citation>
    <scope>NUCLEOTIDE SEQUENCE</scope>
</reference>
<organism evidence="1">
    <name type="scientific">marine metagenome</name>
    <dbReference type="NCBI Taxonomy" id="408172"/>
    <lineage>
        <taxon>unclassified sequences</taxon>
        <taxon>metagenomes</taxon>
        <taxon>ecological metagenomes</taxon>
    </lineage>
</organism>
<gene>
    <name evidence="1" type="ORF">METZ01_LOCUS330987</name>
</gene>
<proteinExistence type="predicted"/>
<protein>
    <submittedName>
        <fullName evidence="1">Uncharacterized protein</fullName>
    </submittedName>
</protein>
<evidence type="ECO:0000313" key="1">
    <source>
        <dbReference type="EMBL" id="SVC78133.1"/>
    </source>
</evidence>
<name>A0A382PXP3_9ZZZZ</name>
<sequence length="181" mass="21071">KNFFIIAALTIFFILPEMANTALAKARYDYQLYKNYENFGILIFPKSQIFKELDTYIQQSGFDRVESGGAVMRFGLKNENQTFMMPHAVQKKYSMDRFIILQVLANQNIVVGIFDPEWGLTLPSPIHKLDGIKKNIPKTLNLFRKHLKKREAKVKVLENFKRTRLLTQNPVNIIDKAVLFK</sequence>
<dbReference type="AlphaFoldDB" id="A0A382PXP3"/>
<feature type="non-terminal residue" evidence="1">
    <location>
        <position position="1"/>
    </location>
</feature>